<proteinExistence type="inferred from homology"/>
<dbReference type="GO" id="GO:0005524">
    <property type="term" value="F:ATP binding"/>
    <property type="evidence" value="ECO:0007669"/>
    <property type="project" value="UniProtKB-KW"/>
</dbReference>
<evidence type="ECO:0000256" key="12">
    <source>
        <dbReference type="ARBA" id="ARBA00022977"/>
    </source>
</evidence>
<dbReference type="PANTHER" id="PTHR20858:SF17">
    <property type="entry name" value="HYDROXYMETHYLPYRIMIDINE_PHOSPHOMETHYLPYRIMIDINE KINASE THI20-RELATED"/>
    <property type="match status" value="1"/>
</dbReference>
<evidence type="ECO:0000256" key="4">
    <source>
        <dbReference type="ARBA" id="ARBA00009879"/>
    </source>
</evidence>
<dbReference type="EC" id="2.7.4.7" evidence="6"/>
<dbReference type="Gene3D" id="3.40.1190.20">
    <property type="match status" value="1"/>
</dbReference>
<dbReference type="FunFam" id="3.40.1190.20:FF:000003">
    <property type="entry name" value="Phosphomethylpyrimidine kinase ThiD"/>
    <property type="match status" value="1"/>
</dbReference>
<dbReference type="InterPro" id="IPR029056">
    <property type="entry name" value="Ribokinase-like"/>
</dbReference>
<evidence type="ECO:0000256" key="6">
    <source>
        <dbReference type="ARBA" id="ARBA00012963"/>
    </source>
</evidence>
<evidence type="ECO:0000256" key="13">
    <source>
        <dbReference type="ARBA" id="ARBA00037917"/>
    </source>
</evidence>
<dbReference type="RefSeq" id="WP_008498291.1">
    <property type="nucleotide sequence ID" value="NZ_CP016537.2"/>
</dbReference>
<name>A0A1C7DS68_9BACL</name>
<dbReference type="GO" id="GO:0008972">
    <property type="term" value="F:phosphomethylpyrimidine kinase activity"/>
    <property type="evidence" value="ECO:0007669"/>
    <property type="project" value="UniProtKB-EC"/>
</dbReference>
<evidence type="ECO:0000256" key="11">
    <source>
        <dbReference type="ARBA" id="ARBA00022840"/>
    </source>
</evidence>
<dbReference type="NCBIfam" id="TIGR00097">
    <property type="entry name" value="HMP-P_kinase"/>
    <property type="match status" value="1"/>
</dbReference>
<dbReference type="EC" id="2.7.1.49" evidence="5"/>
<gene>
    <name evidence="17" type="ORF">BBI08_10920</name>
</gene>
<comment type="pathway">
    <text evidence="3">Cofactor biosynthesis; thiamine diphosphate biosynthesis; 4-amino-2-methyl-5-diphosphomethylpyrimidine from 5-amino-1-(5-phospho-D-ribosyl)imidazole: step 3/3.</text>
</comment>
<evidence type="ECO:0000259" key="16">
    <source>
        <dbReference type="Pfam" id="PF08543"/>
    </source>
</evidence>
<reference evidence="17" key="1">
    <citation type="submission" date="2016-10" db="EMBL/GenBank/DDBJ databases">
        <authorList>
            <person name="de Groot N.N."/>
        </authorList>
    </citation>
    <scope>NUCLEOTIDE SEQUENCE</scope>
    <source>
        <strain evidence="17">DSM 24743</strain>
    </source>
</reference>
<keyword evidence="18" id="KW-1185">Reference proteome</keyword>
<evidence type="ECO:0000256" key="3">
    <source>
        <dbReference type="ARBA" id="ARBA00004769"/>
    </source>
</evidence>
<dbReference type="AlphaFoldDB" id="A0A1C7DS68"/>
<sequence length="281" mass="29940">MKKTPQTLTIAGSDSGGGAGIQADLKTFQELGVYGTSVITAVTAQNTTGVNAIYPMSVQAIQTQLEAVGDDFDISALKTGMLFNPEIIQETAKAIQQYGWKNLVVDPVMIAKGGANLLQPEAVEALKTHLLPLAFLVTPNIPEAEALTGISITDVFSRRRAAERVLSLGAQAVVIKGGHGTDPEYAEDYFLHLNGESAVFRAARIATNQTHGTGCTFAAAVTAQLAKGRELKEAILTAKEFIQAALSDPLNIGKGHGPTNHGAYQMRRHEKTEVNKIEVFQ</sequence>
<feature type="domain" description="Pyridoxamine kinase/Phosphomethylpyrimidine kinase" evidence="16">
    <location>
        <begin position="14"/>
        <end position="260"/>
    </location>
</feature>
<evidence type="ECO:0000256" key="8">
    <source>
        <dbReference type="ARBA" id="ARBA00022679"/>
    </source>
</evidence>
<dbReference type="STRING" id="1215089.BBI08_10920"/>
<comment type="similarity">
    <text evidence="4">Belongs to the ThiD family.</text>
</comment>
<dbReference type="GO" id="GO:0005829">
    <property type="term" value="C:cytosol"/>
    <property type="evidence" value="ECO:0007669"/>
    <property type="project" value="TreeGrafter"/>
</dbReference>
<protein>
    <recommendedName>
        <fullName evidence="7">Hydroxymethylpyrimidine/phosphomethylpyrimidine kinase</fullName>
        <ecNumber evidence="5">2.7.1.49</ecNumber>
        <ecNumber evidence="6">2.7.4.7</ecNumber>
    </recommendedName>
    <alternativeName>
        <fullName evidence="14">Hydroxymethylpyrimidine kinase</fullName>
    </alternativeName>
    <alternativeName>
        <fullName evidence="15">Hydroxymethylpyrimidine phosphate kinase</fullName>
    </alternativeName>
</protein>
<evidence type="ECO:0000313" key="18">
    <source>
        <dbReference type="Proteomes" id="UP000092687"/>
    </source>
</evidence>
<evidence type="ECO:0000256" key="9">
    <source>
        <dbReference type="ARBA" id="ARBA00022741"/>
    </source>
</evidence>
<evidence type="ECO:0000256" key="15">
    <source>
        <dbReference type="ARBA" id="ARBA00043176"/>
    </source>
</evidence>
<keyword evidence="10 17" id="KW-0418">Kinase</keyword>
<keyword evidence="12" id="KW-0784">Thiamine biosynthesis</keyword>
<dbReference type="SUPFAM" id="SSF53613">
    <property type="entry name" value="Ribokinase-like"/>
    <property type="match status" value="1"/>
</dbReference>
<dbReference type="InterPro" id="IPR013749">
    <property type="entry name" value="PM/HMP-P_kinase-1"/>
</dbReference>
<comment type="pathway">
    <text evidence="13">Cofactor biosynthesis; thiamine diphosphate biosynthesis; 4-amino-2-methyl-5-diphosphomethylpyrimidine from 5-amino-1-(5-phospho-D-ribosyl)imidazole: step 2/3.</text>
</comment>
<dbReference type="GO" id="GO:0009228">
    <property type="term" value="P:thiamine biosynthetic process"/>
    <property type="evidence" value="ECO:0007669"/>
    <property type="project" value="UniProtKB-KW"/>
</dbReference>
<dbReference type="CDD" id="cd01169">
    <property type="entry name" value="HMPP_kinase"/>
    <property type="match status" value="1"/>
</dbReference>
<evidence type="ECO:0000256" key="7">
    <source>
        <dbReference type="ARBA" id="ARBA00019161"/>
    </source>
</evidence>
<dbReference type="Proteomes" id="UP000092687">
    <property type="component" value="Chromosome"/>
</dbReference>
<organism evidence="17 18">
    <name type="scientific">Planococcus halocryophilus</name>
    <dbReference type="NCBI Taxonomy" id="1215089"/>
    <lineage>
        <taxon>Bacteria</taxon>
        <taxon>Bacillati</taxon>
        <taxon>Bacillota</taxon>
        <taxon>Bacilli</taxon>
        <taxon>Bacillales</taxon>
        <taxon>Caryophanaceae</taxon>
        <taxon>Planococcus</taxon>
    </lineage>
</organism>
<evidence type="ECO:0000256" key="1">
    <source>
        <dbReference type="ARBA" id="ARBA00000151"/>
    </source>
</evidence>
<dbReference type="Pfam" id="PF08543">
    <property type="entry name" value="Phos_pyr_kin"/>
    <property type="match status" value="1"/>
</dbReference>
<evidence type="ECO:0000313" key="17">
    <source>
        <dbReference type="EMBL" id="ANU14346.1"/>
    </source>
</evidence>
<keyword evidence="8" id="KW-0808">Transferase</keyword>
<keyword evidence="9" id="KW-0547">Nucleotide-binding</keyword>
<dbReference type="InterPro" id="IPR004399">
    <property type="entry name" value="HMP/HMP-P_kinase_dom"/>
</dbReference>
<dbReference type="GO" id="GO:0008902">
    <property type="term" value="F:hydroxymethylpyrimidine kinase activity"/>
    <property type="evidence" value="ECO:0007669"/>
    <property type="project" value="UniProtKB-EC"/>
</dbReference>
<comment type="catalytic activity">
    <reaction evidence="2">
        <text>4-amino-2-methyl-5-(phosphooxymethyl)pyrimidine + ATP = 4-amino-2-methyl-5-(diphosphooxymethyl)pyrimidine + ADP</text>
        <dbReference type="Rhea" id="RHEA:19893"/>
        <dbReference type="ChEBI" id="CHEBI:30616"/>
        <dbReference type="ChEBI" id="CHEBI:57841"/>
        <dbReference type="ChEBI" id="CHEBI:58354"/>
        <dbReference type="ChEBI" id="CHEBI:456216"/>
        <dbReference type="EC" id="2.7.4.7"/>
    </reaction>
</comment>
<evidence type="ECO:0000256" key="14">
    <source>
        <dbReference type="ARBA" id="ARBA00042102"/>
    </source>
</evidence>
<evidence type="ECO:0000256" key="2">
    <source>
        <dbReference type="ARBA" id="ARBA00000565"/>
    </source>
</evidence>
<evidence type="ECO:0000256" key="10">
    <source>
        <dbReference type="ARBA" id="ARBA00022777"/>
    </source>
</evidence>
<dbReference type="EMBL" id="CP016537">
    <property type="protein sequence ID" value="ANU14346.1"/>
    <property type="molecule type" value="Genomic_DNA"/>
</dbReference>
<dbReference type="OrthoDB" id="9810880at2"/>
<keyword evidence="11" id="KW-0067">ATP-binding</keyword>
<comment type="catalytic activity">
    <reaction evidence="1">
        <text>4-amino-5-hydroxymethyl-2-methylpyrimidine + ATP = 4-amino-2-methyl-5-(phosphooxymethyl)pyrimidine + ADP + H(+)</text>
        <dbReference type="Rhea" id="RHEA:23096"/>
        <dbReference type="ChEBI" id="CHEBI:15378"/>
        <dbReference type="ChEBI" id="CHEBI:16892"/>
        <dbReference type="ChEBI" id="CHEBI:30616"/>
        <dbReference type="ChEBI" id="CHEBI:58354"/>
        <dbReference type="ChEBI" id="CHEBI:456216"/>
        <dbReference type="EC" id="2.7.1.49"/>
    </reaction>
</comment>
<dbReference type="PANTHER" id="PTHR20858">
    <property type="entry name" value="PHOSPHOMETHYLPYRIMIDINE KINASE"/>
    <property type="match status" value="1"/>
</dbReference>
<evidence type="ECO:0000256" key="5">
    <source>
        <dbReference type="ARBA" id="ARBA00012135"/>
    </source>
</evidence>
<accession>A0A1C7DS68</accession>
<dbReference type="KEGG" id="phc:BBI08_10920"/>